<dbReference type="Pfam" id="PF00891">
    <property type="entry name" value="Methyltransf_2"/>
    <property type="match status" value="1"/>
</dbReference>
<keyword evidence="2" id="KW-0808">Transferase</keyword>
<evidence type="ECO:0000259" key="4">
    <source>
        <dbReference type="Pfam" id="PF00891"/>
    </source>
</evidence>
<feature type="domain" description="O-methyltransferase C-terminal" evidence="4">
    <location>
        <begin position="173"/>
        <end position="318"/>
    </location>
</feature>
<dbReference type="EMBL" id="JAQQWI010000016">
    <property type="protein sequence ID" value="KAK8009401.1"/>
    <property type="molecule type" value="Genomic_DNA"/>
</dbReference>
<dbReference type="InterPro" id="IPR016461">
    <property type="entry name" value="COMT-like"/>
</dbReference>
<dbReference type="SUPFAM" id="SSF46785">
    <property type="entry name" value="Winged helix' DNA-binding domain"/>
    <property type="match status" value="1"/>
</dbReference>
<dbReference type="PROSITE" id="PS51683">
    <property type="entry name" value="SAM_OMT_II"/>
    <property type="match status" value="1"/>
</dbReference>
<name>A0ABR1RFN2_9PEZI</name>
<dbReference type="Proteomes" id="UP001396898">
    <property type="component" value="Unassembled WGS sequence"/>
</dbReference>
<dbReference type="InterPro" id="IPR036390">
    <property type="entry name" value="WH_DNA-bd_sf"/>
</dbReference>
<dbReference type="Gene3D" id="1.10.10.10">
    <property type="entry name" value="Winged helix-like DNA-binding domain superfamily/Winged helix DNA-binding domain"/>
    <property type="match status" value="1"/>
</dbReference>
<proteinExistence type="predicted"/>
<comment type="caution">
    <text evidence="5">The sequence shown here is derived from an EMBL/GenBank/DDBJ whole genome shotgun (WGS) entry which is preliminary data.</text>
</comment>
<dbReference type="SUPFAM" id="SSF53335">
    <property type="entry name" value="S-adenosyl-L-methionine-dependent methyltransferases"/>
    <property type="match status" value="1"/>
</dbReference>
<gene>
    <name evidence="5" type="ORF">PG991_011952</name>
</gene>
<dbReference type="PIRSF" id="PIRSF005739">
    <property type="entry name" value="O-mtase"/>
    <property type="match status" value="1"/>
</dbReference>
<evidence type="ECO:0000256" key="2">
    <source>
        <dbReference type="ARBA" id="ARBA00022679"/>
    </source>
</evidence>
<dbReference type="PANTHER" id="PTHR43712:SF5">
    <property type="entry name" value="O-METHYLTRANSFERASE ASQN-RELATED"/>
    <property type="match status" value="1"/>
</dbReference>
<evidence type="ECO:0000313" key="5">
    <source>
        <dbReference type="EMBL" id="KAK8009401.1"/>
    </source>
</evidence>
<protein>
    <recommendedName>
        <fullName evidence="4">O-methyltransferase C-terminal domain-containing protein</fullName>
    </recommendedName>
</protein>
<evidence type="ECO:0000313" key="6">
    <source>
        <dbReference type="Proteomes" id="UP001396898"/>
    </source>
</evidence>
<accession>A0ABR1RFN2</accession>
<sequence>MASPVHTYFYSMVEVAVVKFFLDHQIFRAIPCEDDASICHEELASKSGVELSLLVRFLNFLIAAGVLSAPKPGHVAHTTPSMIWLREDASCFFQHIFDFFFVSAARWPSTTLLGGEVLAPPPILLYLTRLQKAASFNATMALAVAEMPVTGTYDFSWVDSNVSDGPTGDRRAILVDVGGGKGQALKAILEENPHIPADRCVLQDNVDEVVKQDRDGVMNTVGKQVVNFFDEQPVKGAPVYHVRRVLNDWPDEACFTILRRLREACAPDSRVLVAENLLPPQALGSIDLCAVDLFMMNFGGKRRTEENYAHIASSAGFRISSVSWADPSKFAVIEMVPI</sequence>
<keyword evidence="3" id="KW-0949">S-adenosyl-L-methionine</keyword>
<dbReference type="PANTHER" id="PTHR43712">
    <property type="entry name" value="PUTATIVE (AFU_ORTHOLOGUE AFUA_4G14580)-RELATED"/>
    <property type="match status" value="1"/>
</dbReference>
<keyword evidence="1" id="KW-0489">Methyltransferase</keyword>
<keyword evidence="6" id="KW-1185">Reference proteome</keyword>
<organism evidence="5 6">
    <name type="scientific">Apiospora marii</name>
    <dbReference type="NCBI Taxonomy" id="335849"/>
    <lineage>
        <taxon>Eukaryota</taxon>
        <taxon>Fungi</taxon>
        <taxon>Dikarya</taxon>
        <taxon>Ascomycota</taxon>
        <taxon>Pezizomycotina</taxon>
        <taxon>Sordariomycetes</taxon>
        <taxon>Xylariomycetidae</taxon>
        <taxon>Amphisphaeriales</taxon>
        <taxon>Apiosporaceae</taxon>
        <taxon>Apiospora</taxon>
    </lineage>
</organism>
<dbReference type="InterPro" id="IPR036388">
    <property type="entry name" value="WH-like_DNA-bd_sf"/>
</dbReference>
<dbReference type="Gene3D" id="3.40.50.150">
    <property type="entry name" value="Vaccinia Virus protein VP39"/>
    <property type="match status" value="1"/>
</dbReference>
<reference evidence="5 6" key="1">
    <citation type="submission" date="2023-01" db="EMBL/GenBank/DDBJ databases">
        <title>Analysis of 21 Apiospora genomes using comparative genomics revels a genus with tremendous synthesis potential of carbohydrate active enzymes and secondary metabolites.</title>
        <authorList>
            <person name="Sorensen T."/>
        </authorList>
    </citation>
    <scope>NUCLEOTIDE SEQUENCE [LARGE SCALE GENOMIC DNA]</scope>
    <source>
        <strain evidence="5 6">CBS 20057</strain>
    </source>
</reference>
<dbReference type="InterPro" id="IPR029063">
    <property type="entry name" value="SAM-dependent_MTases_sf"/>
</dbReference>
<evidence type="ECO:0000256" key="3">
    <source>
        <dbReference type="ARBA" id="ARBA00022691"/>
    </source>
</evidence>
<dbReference type="InterPro" id="IPR001077">
    <property type="entry name" value="COMT_C"/>
</dbReference>
<evidence type="ECO:0000256" key="1">
    <source>
        <dbReference type="ARBA" id="ARBA00022603"/>
    </source>
</evidence>